<keyword evidence="2" id="KW-0808">Transferase</keyword>
<dbReference type="Pfam" id="PF00535">
    <property type="entry name" value="Glycos_transf_2"/>
    <property type="match status" value="1"/>
</dbReference>
<evidence type="ECO:0000313" key="2">
    <source>
        <dbReference type="EMBL" id="MSS35868.1"/>
    </source>
</evidence>
<dbReference type="EMBL" id="VUMD01000003">
    <property type="protein sequence ID" value="MSS35868.1"/>
    <property type="molecule type" value="Genomic_DNA"/>
</dbReference>
<dbReference type="SUPFAM" id="SSF53448">
    <property type="entry name" value="Nucleotide-diphospho-sugar transferases"/>
    <property type="match status" value="1"/>
</dbReference>
<dbReference type="InterPro" id="IPR029044">
    <property type="entry name" value="Nucleotide-diphossugar_trans"/>
</dbReference>
<reference evidence="2 3" key="1">
    <citation type="submission" date="2019-08" db="EMBL/GenBank/DDBJ databases">
        <title>In-depth cultivation of the pig gut microbiome towards novel bacterial diversity and tailored functional studies.</title>
        <authorList>
            <person name="Wylensek D."/>
            <person name="Hitch T.C.A."/>
            <person name="Clavel T."/>
        </authorList>
    </citation>
    <scope>NUCLEOTIDE SEQUENCE [LARGE SCALE GENOMIC DNA]</scope>
    <source>
        <strain evidence="2 3">WCA-389-WT-23D1</strain>
    </source>
</reference>
<dbReference type="AlphaFoldDB" id="A0A7X2NJE2"/>
<evidence type="ECO:0000259" key="1">
    <source>
        <dbReference type="Pfam" id="PF00535"/>
    </source>
</evidence>
<dbReference type="PANTHER" id="PTHR22916">
    <property type="entry name" value="GLYCOSYLTRANSFERASE"/>
    <property type="match status" value="1"/>
</dbReference>
<dbReference type="GO" id="GO:0016758">
    <property type="term" value="F:hexosyltransferase activity"/>
    <property type="evidence" value="ECO:0007669"/>
    <property type="project" value="UniProtKB-ARBA"/>
</dbReference>
<protein>
    <submittedName>
        <fullName evidence="2">Glycosyltransferase family 2 protein</fullName>
    </submittedName>
</protein>
<dbReference type="Proteomes" id="UP000429958">
    <property type="component" value="Unassembled WGS sequence"/>
</dbReference>
<comment type="caution">
    <text evidence="2">The sequence shown here is derived from an EMBL/GenBank/DDBJ whole genome shotgun (WGS) entry which is preliminary data.</text>
</comment>
<name>A0A7X2NJE2_9CLOT</name>
<dbReference type="InterPro" id="IPR001173">
    <property type="entry name" value="Glyco_trans_2-like"/>
</dbReference>
<feature type="domain" description="Glycosyltransferase 2-like" evidence="1">
    <location>
        <begin position="3"/>
        <end position="72"/>
    </location>
</feature>
<dbReference type="RefSeq" id="WP_154471265.1">
    <property type="nucleotide sequence ID" value="NZ_DBEWUL010000053.1"/>
</dbReference>
<proteinExistence type="predicted"/>
<dbReference type="PANTHER" id="PTHR22916:SF3">
    <property type="entry name" value="UDP-GLCNAC:BETAGAL BETA-1,3-N-ACETYLGLUCOSAMINYLTRANSFERASE-LIKE PROTEIN 1"/>
    <property type="match status" value="1"/>
</dbReference>
<accession>A0A7X2NJE2</accession>
<evidence type="ECO:0000313" key="3">
    <source>
        <dbReference type="Proteomes" id="UP000429958"/>
    </source>
</evidence>
<organism evidence="2 3">
    <name type="scientific">Clostridium porci</name>
    <dbReference type="NCBI Taxonomy" id="2605778"/>
    <lineage>
        <taxon>Bacteria</taxon>
        <taxon>Bacillati</taxon>
        <taxon>Bacillota</taxon>
        <taxon>Clostridia</taxon>
        <taxon>Eubacteriales</taxon>
        <taxon>Clostridiaceae</taxon>
        <taxon>Clostridium</taxon>
    </lineage>
</organism>
<gene>
    <name evidence="2" type="ORF">FYJ39_04530</name>
</gene>
<sequence>MITVLIASYNGSKYINQQLDSILAQTRRDIRILVSDDCSWDATPKVLERYQKTHRERVLVLYRSCASGGAAAHFLKLLKLVADHRPGREEELEKDLREYRELGRKSRGFLKELALSEYFMLSDQDDVWLTYKGERLLKRMKALEGETLKLKTFPFPILVHSDLMVVDECLYVIAPSFFKYQKISPERTRLSQLLVQNNVTGGAVMINRGMLPFLERLPEACLMHDAWLALIAAAFGRIDFIDEALYFYRQHDSNALGAERGDNLQSMKARIKDASAARENYRRMFAQAESFLKLFGDNLGERERNILEKFTQLPEGSRLGKMYLILRYGFTKNTWLRTLGQMLFMSV</sequence>
<dbReference type="Gene3D" id="3.90.550.10">
    <property type="entry name" value="Spore Coat Polysaccharide Biosynthesis Protein SpsA, Chain A"/>
    <property type="match status" value="2"/>
</dbReference>
<keyword evidence="3" id="KW-1185">Reference proteome</keyword>
<dbReference type="CDD" id="cd04196">
    <property type="entry name" value="GT_2_like_d"/>
    <property type="match status" value="1"/>
</dbReference>